<dbReference type="Pfam" id="PF18986">
    <property type="entry name" value="DUF5719"/>
    <property type="match status" value="1"/>
</dbReference>
<accession>A0ABU3Q079</accession>
<protein>
    <submittedName>
        <fullName evidence="3">DUF5719 family protein</fullName>
    </submittedName>
</protein>
<keyword evidence="2" id="KW-1133">Transmembrane helix</keyword>
<sequence>MSEQQTPSTGGGRRRAAEQSTRRRVDATLVAAVVLPLLVVLAGAAVRVGAPPPRATAPDAEPRREAVAVCPSTGVAPGADDPDEAVPGEGTVRVATTPEAAGEVTAYVGTEQLVAAEGTAAPVADGAVADTTTGDVTVLEATGEPAGGLVAARFDDEGGAGTTCAAPTTGAWFVGLGAGADRSSVVELTNPDSSTAVATLTLHDESGQVDAEGIRSVVLEAGTTRRLDLGQLTPSSDELALHVDVTRGRLGVGTLTTTEPLDGGEGTGYWAASAAAPTTGTTLLGLGGEDDAARTLVVANPDETTAQVRVELLGDAGLFTPTDLDELTVEPGAVATLDLTGVVQAARADGAQGAAGVRVTASVPVVAGLRSGSGADESAAVVAEPAPRDVADGTLSALLPPAGASRLVLTNAGGEAAPEVVVRDADGAELARVEAPLATEASTTIALADGAARVDVLGSADDDLRGAVLTGPGGTSVLALTAATPSDLVPTVRRAWP</sequence>
<proteinExistence type="predicted"/>
<evidence type="ECO:0000313" key="4">
    <source>
        <dbReference type="Proteomes" id="UP001268542"/>
    </source>
</evidence>
<feature type="region of interest" description="Disordered" evidence="1">
    <location>
        <begin position="1"/>
        <end position="23"/>
    </location>
</feature>
<dbReference type="Proteomes" id="UP001268542">
    <property type="component" value="Unassembled WGS sequence"/>
</dbReference>
<organism evidence="3 4">
    <name type="scientific">Nocardioides imazamoxiresistens</name>
    <dbReference type="NCBI Taxonomy" id="3231893"/>
    <lineage>
        <taxon>Bacteria</taxon>
        <taxon>Bacillati</taxon>
        <taxon>Actinomycetota</taxon>
        <taxon>Actinomycetes</taxon>
        <taxon>Propionibacteriales</taxon>
        <taxon>Nocardioidaceae</taxon>
        <taxon>Nocardioides</taxon>
    </lineage>
</organism>
<evidence type="ECO:0000256" key="1">
    <source>
        <dbReference type="SAM" id="MobiDB-lite"/>
    </source>
</evidence>
<feature type="transmembrane region" description="Helical" evidence="2">
    <location>
        <begin position="25"/>
        <end position="46"/>
    </location>
</feature>
<dbReference type="InterPro" id="IPR043777">
    <property type="entry name" value="DUF5719"/>
</dbReference>
<comment type="caution">
    <text evidence="3">The sequence shown here is derived from an EMBL/GenBank/DDBJ whole genome shotgun (WGS) entry which is preliminary data.</text>
</comment>
<dbReference type="EMBL" id="JAVYII010000009">
    <property type="protein sequence ID" value="MDT9594928.1"/>
    <property type="molecule type" value="Genomic_DNA"/>
</dbReference>
<evidence type="ECO:0000256" key="2">
    <source>
        <dbReference type="SAM" id="Phobius"/>
    </source>
</evidence>
<keyword evidence="2" id="KW-0472">Membrane</keyword>
<evidence type="ECO:0000313" key="3">
    <source>
        <dbReference type="EMBL" id="MDT9594928.1"/>
    </source>
</evidence>
<keyword evidence="2" id="KW-0812">Transmembrane</keyword>
<keyword evidence="4" id="KW-1185">Reference proteome</keyword>
<name>A0ABU3Q079_9ACTN</name>
<dbReference type="RefSeq" id="WP_315735189.1">
    <property type="nucleotide sequence ID" value="NZ_JAVYII010000009.1"/>
</dbReference>
<gene>
    <name evidence="3" type="ORF">RDV89_17700</name>
</gene>
<reference evidence="3 4" key="1">
    <citation type="submission" date="2023-08" db="EMBL/GenBank/DDBJ databases">
        <title>Nocardioides seae sp. nov., a bacterium isolated from a soil.</title>
        <authorList>
            <person name="Wang X."/>
        </authorList>
    </citation>
    <scope>NUCLEOTIDE SEQUENCE [LARGE SCALE GENOMIC DNA]</scope>
    <source>
        <strain evidence="3 4">YZH12</strain>
    </source>
</reference>